<dbReference type="GO" id="GO:0046872">
    <property type="term" value="F:metal ion binding"/>
    <property type="evidence" value="ECO:0007669"/>
    <property type="project" value="UniProtKB-KW"/>
</dbReference>
<comment type="cofactor">
    <cofactor evidence="1">
        <name>Mn(2+)</name>
        <dbReference type="ChEBI" id="CHEBI:29035"/>
    </cofactor>
</comment>
<evidence type="ECO:0000256" key="17">
    <source>
        <dbReference type="ARBA" id="ARBA00047614"/>
    </source>
</evidence>
<dbReference type="PROSITE" id="PS00843">
    <property type="entry name" value="DALA_DALA_LIGASE_1"/>
    <property type="match status" value="1"/>
</dbReference>
<comment type="pathway">
    <text evidence="4 18">Cell wall biogenesis; peptidoglycan biosynthesis.</text>
</comment>
<organism evidence="23 24">
    <name type="scientific">Kangiella geojedonensis</name>
    <dbReference type="NCBI Taxonomy" id="914150"/>
    <lineage>
        <taxon>Bacteria</taxon>
        <taxon>Pseudomonadati</taxon>
        <taxon>Pseudomonadota</taxon>
        <taxon>Gammaproteobacteria</taxon>
        <taxon>Kangiellales</taxon>
        <taxon>Kangiellaceae</taxon>
        <taxon>Kangiella</taxon>
    </lineage>
</organism>
<dbReference type="FunFam" id="3.30.470.20:FF:000008">
    <property type="entry name" value="D-alanine--D-alanine ligase"/>
    <property type="match status" value="1"/>
</dbReference>
<dbReference type="PANTHER" id="PTHR23132:SF23">
    <property type="entry name" value="D-ALANINE--D-ALANINE LIGASE B"/>
    <property type="match status" value="1"/>
</dbReference>
<dbReference type="GO" id="GO:0005829">
    <property type="term" value="C:cytosol"/>
    <property type="evidence" value="ECO:0007669"/>
    <property type="project" value="TreeGrafter"/>
</dbReference>
<evidence type="ECO:0000256" key="4">
    <source>
        <dbReference type="ARBA" id="ARBA00004752"/>
    </source>
</evidence>
<keyword evidence="7 18" id="KW-0963">Cytoplasm</keyword>
<keyword evidence="13 18" id="KW-0133">Cell shape</keyword>
<evidence type="ECO:0000256" key="16">
    <source>
        <dbReference type="ARBA" id="ARBA00023316"/>
    </source>
</evidence>
<comment type="cofactor">
    <cofactor evidence="20">
        <name>Mg(2+)</name>
        <dbReference type="ChEBI" id="CHEBI:18420"/>
    </cofactor>
    <cofactor evidence="20">
        <name>Mn(2+)</name>
        <dbReference type="ChEBI" id="CHEBI:29035"/>
    </cofactor>
    <text evidence="20">Binds 2 magnesium or manganese ions per subunit.</text>
</comment>
<feature type="active site" evidence="19">
    <location>
        <position position="164"/>
    </location>
</feature>
<keyword evidence="9 20" id="KW-0479">Metal-binding</keyword>
<dbReference type="PANTHER" id="PTHR23132">
    <property type="entry name" value="D-ALANINE--D-ALANINE LIGASE"/>
    <property type="match status" value="1"/>
</dbReference>
<dbReference type="InterPro" id="IPR016185">
    <property type="entry name" value="PreATP-grasp_dom_sf"/>
</dbReference>
<dbReference type="Proteomes" id="UP000034071">
    <property type="component" value="Chromosome"/>
</dbReference>
<dbReference type="OrthoDB" id="9813261at2"/>
<evidence type="ECO:0000256" key="14">
    <source>
        <dbReference type="ARBA" id="ARBA00022984"/>
    </source>
</evidence>
<evidence type="ECO:0000256" key="20">
    <source>
        <dbReference type="PIRSR" id="PIRSR039102-3"/>
    </source>
</evidence>
<dbReference type="Pfam" id="PF01820">
    <property type="entry name" value="Dala_Dala_lig_N"/>
    <property type="match status" value="1"/>
</dbReference>
<dbReference type="InterPro" id="IPR011127">
    <property type="entry name" value="Dala_Dala_lig_N"/>
</dbReference>
<dbReference type="RefSeq" id="WP_046561684.1">
    <property type="nucleotide sequence ID" value="NZ_CP010975.1"/>
</dbReference>
<evidence type="ECO:0000313" key="24">
    <source>
        <dbReference type="Proteomes" id="UP000034071"/>
    </source>
</evidence>
<dbReference type="GO" id="GO:0005524">
    <property type="term" value="F:ATP binding"/>
    <property type="evidence" value="ECO:0007669"/>
    <property type="project" value="UniProtKB-UniRule"/>
</dbReference>
<keyword evidence="10 21" id="KW-0547">Nucleotide-binding</keyword>
<dbReference type="PIRSF" id="PIRSF039102">
    <property type="entry name" value="Ddl/VanB"/>
    <property type="match status" value="1"/>
</dbReference>
<dbReference type="Pfam" id="PF07478">
    <property type="entry name" value="Dala_Dala_lig_C"/>
    <property type="match status" value="1"/>
</dbReference>
<keyword evidence="8 18" id="KW-0436">Ligase</keyword>
<evidence type="ECO:0000256" key="13">
    <source>
        <dbReference type="ARBA" id="ARBA00022960"/>
    </source>
</evidence>
<dbReference type="PATRIC" id="fig|914150.5.peg.1717"/>
<keyword evidence="14 18" id="KW-0573">Peptidoglycan synthesis</keyword>
<dbReference type="AlphaFoldDB" id="A0A0F6RCR1"/>
<feature type="active site" evidence="19">
    <location>
        <position position="296"/>
    </location>
</feature>
<feature type="binding site" evidence="20">
    <location>
        <position position="287"/>
    </location>
    <ligand>
        <name>Mg(2+)</name>
        <dbReference type="ChEBI" id="CHEBI:18420"/>
        <label>2</label>
    </ligand>
</feature>
<dbReference type="InterPro" id="IPR000291">
    <property type="entry name" value="D-Ala_lig_Van_CS"/>
</dbReference>
<evidence type="ECO:0000256" key="10">
    <source>
        <dbReference type="ARBA" id="ARBA00022741"/>
    </source>
</evidence>
<name>A0A0F6RCR1_9GAMM</name>
<dbReference type="GO" id="GO:0008716">
    <property type="term" value="F:D-alanine-D-alanine ligase activity"/>
    <property type="evidence" value="ECO:0007669"/>
    <property type="project" value="UniProtKB-UniRule"/>
</dbReference>
<evidence type="ECO:0000256" key="18">
    <source>
        <dbReference type="HAMAP-Rule" id="MF_00047"/>
    </source>
</evidence>
<evidence type="ECO:0000256" key="7">
    <source>
        <dbReference type="ARBA" id="ARBA00022490"/>
    </source>
</evidence>
<dbReference type="EMBL" id="CP010975">
    <property type="protein sequence ID" value="AKE52638.1"/>
    <property type="molecule type" value="Genomic_DNA"/>
</dbReference>
<reference evidence="23 24" key="1">
    <citation type="submission" date="2015-02" db="EMBL/GenBank/DDBJ databases">
        <title>Complete genome sequence of Kangiella geojedonensis strain YCS-5T.</title>
        <authorList>
            <person name="Kim K.M."/>
        </authorList>
    </citation>
    <scope>NUCLEOTIDE SEQUENCE [LARGE SCALE GENOMIC DNA]</scope>
    <source>
        <strain evidence="23 24">YCS-5</strain>
    </source>
</reference>
<dbReference type="SUPFAM" id="SSF56059">
    <property type="entry name" value="Glutathione synthetase ATP-binding domain-like"/>
    <property type="match status" value="1"/>
</dbReference>
<dbReference type="GO" id="GO:0008360">
    <property type="term" value="P:regulation of cell shape"/>
    <property type="evidence" value="ECO:0007669"/>
    <property type="project" value="UniProtKB-KW"/>
</dbReference>
<dbReference type="UniPathway" id="UPA00219"/>
<dbReference type="KEGG" id="kge:TQ33_1696"/>
<dbReference type="Gene3D" id="3.30.470.20">
    <property type="entry name" value="ATP-grasp fold, B domain"/>
    <property type="match status" value="1"/>
</dbReference>
<dbReference type="PROSITE" id="PS00844">
    <property type="entry name" value="DALA_DALA_LIGASE_2"/>
    <property type="match status" value="1"/>
</dbReference>
<dbReference type="GO" id="GO:0071555">
    <property type="term" value="P:cell wall organization"/>
    <property type="evidence" value="ECO:0007669"/>
    <property type="project" value="UniProtKB-KW"/>
</dbReference>
<feature type="binding site" evidence="20">
    <location>
        <position position="271"/>
    </location>
    <ligand>
        <name>Mg(2+)</name>
        <dbReference type="ChEBI" id="CHEBI:18420"/>
        <label>1</label>
    </ligand>
</feature>
<feature type="binding site" evidence="20">
    <location>
        <position position="285"/>
    </location>
    <ligand>
        <name>Mg(2+)</name>
        <dbReference type="ChEBI" id="CHEBI:18420"/>
        <label>2</label>
    </ligand>
</feature>
<protein>
    <recommendedName>
        <fullName evidence="6 18">D-alanine--D-alanine ligase</fullName>
        <ecNumber evidence="6 18">6.3.2.4</ecNumber>
    </recommendedName>
    <alternativeName>
        <fullName evidence="18">D-Ala-D-Ala ligase</fullName>
    </alternativeName>
    <alternativeName>
        <fullName evidence="18">D-alanylalanine synthetase</fullName>
    </alternativeName>
</protein>
<dbReference type="HAMAP" id="MF_00047">
    <property type="entry name" value="Dala_Dala_lig"/>
    <property type="match status" value="1"/>
</dbReference>
<evidence type="ECO:0000256" key="3">
    <source>
        <dbReference type="ARBA" id="ARBA00004496"/>
    </source>
</evidence>
<dbReference type="NCBIfam" id="TIGR01205">
    <property type="entry name" value="D_ala_D_alaTIGR"/>
    <property type="match status" value="1"/>
</dbReference>
<evidence type="ECO:0000313" key="23">
    <source>
        <dbReference type="EMBL" id="AKE52638.1"/>
    </source>
</evidence>
<dbReference type="HOGENOM" id="CLU_039268_1_2_6"/>
<dbReference type="Gene3D" id="3.30.1490.20">
    <property type="entry name" value="ATP-grasp fold, A domain"/>
    <property type="match status" value="1"/>
</dbReference>
<dbReference type="EC" id="6.3.2.4" evidence="6 18"/>
<proteinExistence type="inferred from homology"/>
<dbReference type="STRING" id="914150.TQ33_1696"/>
<comment type="catalytic activity">
    <reaction evidence="17 18">
        <text>2 D-alanine + ATP = D-alanyl-D-alanine + ADP + phosphate + H(+)</text>
        <dbReference type="Rhea" id="RHEA:11224"/>
        <dbReference type="ChEBI" id="CHEBI:15378"/>
        <dbReference type="ChEBI" id="CHEBI:30616"/>
        <dbReference type="ChEBI" id="CHEBI:43474"/>
        <dbReference type="ChEBI" id="CHEBI:57416"/>
        <dbReference type="ChEBI" id="CHEBI:57822"/>
        <dbReference type="ChEBI" id="CHEBI:456216"/>
        <dbReference type="EC" id="6.3.2.4"/>
    </reaction>
</comment>
<feature type="binding site" evidence="20">
    <location>
        <position position="285"/>
    </location>
    <ligand>
        <name>Mg(2+)</name>
        <dbReference type="ChEBI" id="CHEBI:18420"/>
        <label>1</label>
    </ligand>
</feature>
<comment type="subcellular location">
    <subcellularLocation>
        <location evidence="3 18">Cytoplasm</location>
    </subcellularLocation>
</comment>
<keyword evidence="16 18" id="KW-0961">Cell wall biogenesis/degradation</keyword>
<gene>
    <name evidence="18" type="primary">ddl</name>
    <name evidence="23" type="ORF">TQ33_1696</name>
</gene>
<dbReference type="SUPFAM" id="SSF52440">
    <property type="entry name" value="PreATP-grasp domain"/>
    <property type="match status" value="1"/>
</dbReference>
<evidence type="ECO:0000256" key="15">
    <source>
        <dbReference type="ARBA" id="ARBA00023211"/>
    </source>
</evidence>
<dbReference type="InterPro" id="IPR011761">
    <property type="entry name" value="ATP-grasp"/>
</dbReference>
<evidence type="ECO:0000256" key="12">
    <source>
        <dbReference type="ARBA" id="ARBA00022842"/>
    </source>
</evidence>
<dbReference type="InterPro" id="IPR011095">
    <property type="entry name" value="Dala_Dala_lig_C"/>
</dbReference>
<dbReference type="PROSITE" id="PS50975">
    <property type="entry name" value="ATP_GRASP"/>
    <property type="match status" value="1"/>
</dbReference>
<accession>A0A0F6RCR1</accession>
<evidence type="ECO:0000256" key="8">
    <source>
        <dbReference type="ARBA" id="ARBA00022598"/>
    </source>
</evidence>
<evidence type="ECO:0000256" key="19">
    <source>
        <dbReference type="PIRSR" id="PIRSR039102-1"/>
    </source>
</evidence>
<evidence type="ECO:0000256" key="6">
    <source>
        <dbReference type="ARBA" id="ARBA00012216"/>
    </source>
</evidence>
<evidence type="ECO:0000259" key="22">
    <source>
        <dbReference type="PROSITE" id="PS50975"/>
    </source>
</evidence>
<comment type="function">
    <text evidence="2 18">Cell wall formation.</text>
</comment>
<evidence type="ECO:0000256" key="21">
    <source>
        <dbReference type="PROSITE-ProRule" id="PRU00409"/>
    </source>
</evidence>
<dbReference type="InterPro" id="IPR013815">
    <property type="entry name" value="ATP_grasp_subdomain_1"/>
</dbReference>
<keyword evidence="24" id="KW-1185">Reference proteome</keyword>
<evidence type="ECO:0000256" key="9">
    <source>
        <dbReference type="ARBA" id="ARBA00022723"/>
    </source>
</evidence>
<keyword evidence="15 20" id="KW-0464">Manganese</keyword>
<evidence type="ECO:0000256" key="5">
    <source>
        <dbReference type="ARBA" id="ARBA00010871"/>
    </source>
</evidence>
<evidence type="ECO:0000256" key="2">
    <source>
        <dbReference type="ARBA" id="ARBA00003921"/>
    </source>
</evidence>
<sequence>MSHPANDKSFQVSRSPKEYGKVAVVYGGFSAEREISLISGETVHKALVEAGVDAHKVDPKSDGLEALSTQGFDRVWNALHGRGGEDGVIQGFLELHQIPYTGCGVMASAIAMDKLRTKLLWSAQGLPVAKHRMVTTGELSFDRAQELLDELNGCVMVKPIHEGSSVGMARADSPESLQRAVADAAQFDQEIMLEQWIYGEEYTVSILNGKALPSIRVKTPHAFYDFTAKYNSNSTEYHCPSGLSESEESELATLSEKAFKSLGCYGWGRVDFMLDGQTGDWLLLEVNTVPGMTQSSLVPKAAKAKGVSFEQLVLNVLETSFERQGGLFKSVLSAEGVGE</sequence>
<evidence type="ECO:0000256" key="1">
    <source>
        <dbReference type="ARBA" id="ARBA00001936"/>
    </source>
</evidence>
<feature type="domain" description="ATP-grasp" evidence="22">
    <location>
        <begin position="118"/>
        <end position="318"/>
    </location>
</feature>
<keyword evidence="12 20" id="KW-0460">Magnesium</keyword>
<dbReference type="Gene3D" id="3.40.50.20">
    <property type="match status" value="1"/>
</dbReference>
<evidence type="ECO:0000256" key="11">
    <source>
        <dbReference type="ARBA" id="ARBA00022840"/>
    </source>
</evidence>
<feature type="active site" evidence="19">
    <location>
        <position position="32"/>
    </location>
</feature>
<comment type="similarity">
    <text evidence="5 18">Belongs to the D-alanine--D-alanine ligase family.</text>
</comment>
<dbReference type="GO" id="GO:0009252">
    <property type="term" value="P:peptidoglycan biosynthetic process"/>
    <property type="evidence" value="ECO:0007669"/>
    <property type="project" value="UniProtKB-UniRule"/>
</dbReference>
<dbReference type="InterPro" id="IPR005905">
    <property type="entry name" value="D_ala_D_ala"/>
</dbReference>
<keyword evidence="11 21" id="KW-0067">ATP-binding</keyword>
<dbReference type="NCBIfam" id="NF002378">
    <property type="entry name" value="PRK01372.1"/>
    <property type="match status" value="1"/>
</dbReference>